<protein>
    <submittedName>
        <fullName evidence="13">TonB-dependent receptor P3</fullName>
    </submittedName>
</protein>
<keyword evidence="14" id="KW-1185">Reference proteome</keyword>
<accession>A0ABM9AZS6</accession>
<dbReference type="InterPro" id="IPR012910">
    <property type="entry name" value="Plug_dom"/>
</dbReference>
<evidence type="ECO:0000256" key="1">
    <source>
        <dbReference type="ARBA" id="ARBA00004571"/>
    </source>
</evidence>
<dbReference type="InterPro" id="IPR037066">
    <property type="entry name" value="Plug_dom_sf"/>
</dbReference>
<feature type="domain" description="TonB-dependent receptor-like beta-barrel" evidence="11">
    <location>
        <begin position="429"/>
        <end position="788"/>
    </location>
</feature>
<evidence type="ECO:0000256" key="2">
    <source>
        <dbReference type="ARBA" id="ARBA00022448"/>
    </source>
</evidence>
<proteinExistence type="inferred from homology"/>
<keyword evidence="13" id="KW-0675">Receptor</keyword>
<organism evidence="13 14">
    <name type="scientific">Neolewinella maritima</name>
    <dbReference type="NCBI Taxonomy" id="1383882"/>
    <lineage>
        <taxon>Bacteria</taxon>
        <taxon>Pseudomonadati</taxon>
        <taxon>Bacteroidota</taxon>
        <taxon>Saprospiria</taxon>
        <taxon>Saprospirales</taxon>
        <taxon>Lewinellaceae</taxon>
        <taxon>Neolewinella</taxon>
    </lineage>
</organism>
<feature type="signal peptide" evidence="10">
    <location>
        <begin position="1"/>
        <end position="21"/>
    </location>
</feature>
<evidence type="ECO:0000256" key="7">
    <source>
        <dbReference type="ARBA" id="ARBA00023237"/>
    </source>
</evidence>
<comment type="caution">
    <text evidence="13">The sequence shown here is derived from an EMBL/GenBank/DDBJ whole genome shotgun (WGS) entry which is preliminary data.</text>
</comment>
<dbReference type="InterPro" id="IPR023996">
    <property type="entry name" value="TonB-dep_OMP_SusC/RagA"/>
</dbReference>
<gene>
    <name evidence="13" type="ORF">LEM8419_01145</name>
</gene>
<name>A0ABM9AZS6_9BACT</name>
<dbReference type="NCBIfam" id="TIGR04056">
    <property type="entry name" value="OMP_RagA_SusC"/>
    <property type="match status" value="1"/>
</dbReference>
<dbReference type="Pfam" id="PF07715">
    <property type="entry name" value="Plug"/>
    <property type="match status" value="1"/>
</dbReference>
<feature type="chain" id="PRO_5046255176" evidence="10">
    <location>
        <begin position="22"/>
        <end position="1043"/>
    </location>
</feature>
<dbReference type="Pfam" id="PF00593">
    <property type="entry name" value="TonB_dep_Rec_b-barrel"/>
    <property type="match status" value="1"/>
</dbReference>
<dbReference type="PROSITE" id="PS52016">
    <property type="entry name" value="TONB_DEPENDENT_REC_3"/>
    <property type="match status" value="1"/>
</dbReference>
<dbReference type="InterPro" id="IPR039426">
    <property type="entry name" value="TonB-dep_rcpt-like"/>
</dbReference>
<dbReference type="SUPFAM" id="SSF56935">
    <property type="entry name" value="Porins"/>
    <property type="match status" value="1"/>
</dbReference>
<dbReference type="RefSeq" id="WP_238750055.1">
    <property type="nucleotide sequence ID" value="NZ_CAKLPZ010000001.1"/>
</dbReference>
<evidence type="ECO:0000259" key="12">
    <source>
        <dbReference type="Pfam" id="PF07715"/>
    </source>
</evidence>
<dbReference type="Pfam" id="PF13715">
    <property type="entry name" value="CarbopepD_reg_2"/>
    <property type="match status" value="1"/>
</dbReference>
<dbReference type="Gene3D" id="2.40.170.20">
    <property type="entry name" value="TonB-dependent receptor, beta-barrel domain"/>
    <property type="match status" value="1"/>
</dbReference>
<evidence type="ECO:0000256" key="9">
    <source>
        <dbReference type="RuleBase" id="RU003357"/>
    </source>
</evidence>
<dbReference type="InterPro" id="IPR000531">
    <property type="entry name" value="Beta-barrel_TonB"/>
</dbReference>
<dbReference type="NCBIfam" id="TIGR04057">
    <property type="entry name" value="SusC_RagA_signa"/>
    <property type="match status" value="1"/>
</dbReference>
<dbReference type="Proteomes" id="UP000837803">
    <property type="component" value="Unassembled WGS sequence"/>
</dbReference>
<comment type="subcellular location">
    <subcellularLocation>
        <location evidence="1 8">Cell outer membrane</location>
        <topology evidence="1 8">Multi-pass membrane protein</topology>
    </subcellularLocation>
</comment>
<keyword evidence="4 8" id="KW-0812">Transmembrane</keyword>
<reference evidence="13" key="1">
    <citation type="submission" date="2021-12" db="EMBL/GenBank/DDBJ databases">
        <authorList>
            <person name="Rodrigo-Torres L."/>
            <person name="Arahal R. D."/>
            <person name="Lucena T."/>
        </authorList>
    </citation>
    <scope>NUCLEOTIDE SEQUENCE</scope>
    <source>
        <strain evidence="13">CECT 8419</strain>
    </source>
</reference>
<evidence type="ECO:0000256" key="4">
    <source>
        <dbReference type="ARBA" id="ARBA00022692"/>
    </source>
</evidence>
<dbReference type="Gene3D" id="2.60.40.1120">
    <property type="entry name" value="Carboxypeptidase-like, regulatory domain"/>
    <property type="match status" value="1"/>
</dbReference>
<dbReference type="Gene3D" id="2.170.130.10">
    <property type="entry name" value="TonB-dependent receptor, plug domain"/>
    <property type="match status" value="1"/>
</dbReference>
<keyword evidence="6 8" id="KW-0472">Membrane</keyword>
<keyword evidence="10" id="KW-0732">Signal</keyword>
<evidence type="ECO:0000313" key="14">
    <source>
        <dbReference type="Proteomes" id="UP000837803"/>
    </source>
</evidence>
<dbReference type="InterPro" id="IPR023997">
    <property type="entry name" value="TonB-dep_OMP_SusC/RagA_CS"/>
</dbReference>
<evidence type="ECO:0000256" key="8">
    <source>
        <dbReference type="PROSITE-ProRule" id="PRU01360"/>
    </source>
</evidence>
<evidence type="ECO:0000256" key="10">
    <source>
        <dbReference type="SAM" id="SignalP"/>
    </source>
</evidence>
<evidence type="ECO:0000256" key="5">
    <source>
        <dbReference type="ARBA" id="ARBA00023077"/>
    </source>
</evidence>
<evidence type="ECO:0000256" key="6">
    <source>
        <dbReference type="ARBA" id="ARBA00023136"/>
    </source>
</evidence>
<comment type="similarity">
    <text evidence="8 9">Belongs to the TonB-dependent receptor family.</text>
</comment>
<keyword evidence="3 8" id="KW-1134">Transmembrane beta strand</keyword>
<keyword evidence="5 9" id="KW-0798">TonB box</keyword>
<feature type="domain" description="TonB-dependent receptor plug" evidence="12">
    <location>
        <begin position="115"/>
        <end position="239"/>
    </location>
</feature>
<evidence type="ECO:0000259" key="11">
    <source>
        <dbReference type="Pfam" id="PF00593"/>
    </source>
</evidence>
<evidence type="ECO:0000313" key="13">
    <source>
        <dbReference type="EMBL" id="CAH0999877.1"/>
    </source>
</evidence>
<dbReference type="InterPro" id="IPR036942">
    <property type="entry name" value="Beta-barrel_TonB_sf"/>
</dbReference>
<keyword evidence="7 8" id="KW-0998">Cell outer membrane</keyword>
<evidence type="ECO:0000256" key="3">
    <source>
        <dbReference type="ARBA" id="ARBA00022452"/>
    </source>
</evidence>
<dbReference type="InterPro" id="IPR008969">
    <property type="entry name" value="CarboxyPept-like_regulatory"/>
</dbReference>
<dbReference type="SUPFAM" id="SSF49464">
    <property type="entry name" value="Carboxypeptidase regulatory domain-like"/>
    <property type="match status" value="1"/>
</dbReference>
<sequence length="1043" mass="113337">MDRFRLLLVVLLLGGLTALQAQGITGTISDGDGVPLIGASILVDGTTSGTVTDIDGNFTLEVPANTETMTISYTGFETMSVPVIVGQKVYDITMLEGSTSLDEVVVTAQGIERQKRELGYSVATISGDEVGTVRETNVVNSLQGKVSGVQISQQSGNLGGSTKILIRGVNSLSGNNNPLWVVDGVPIFDNNVTTGSQITGGFDTGNRAQDINPDDIESISVLKGANAAALYGSRAANGAIIVTTKKGGKGNRANITFNSTYRADTPLRLPDFQNEYAQGTNGRYDLDNLNGWGPRIEGQQVENLGGETVALQAYPDNVKDFYETGSTLINNLAIGGGSEKSNYRFSATALNQEGIFPGSELDRITLGLNAGQKFDQKISSSFGINLVRTTSGGRVAQGGNDPNVLVPIINGFPRNLDLNQIRNYIDESSGVGEQLNSLSETTNNPYWVALENQFNTEVDRVFGNFALTYEPLFWLSFTGRLGVDFIADNRFRSNRKGTLGRVQGDFTDDRIEQRQLDYNFLATAGNNLTDDIFVKAIVGFNYNTRVFERLQNQAVNLTVDQLFSTGNAEVNNVSNSFSERRLFGVYGDITFTFRDYLSLNLTGRNDFSSTLPLDNNSYFYPSAGLSFIFTDALKIDDGILSFGKIRTSYAEVGGDTNPYQLAFNYFPQTTAFGQFGTGTSFPFDGRLAFSGPGTIPPEALRPESVQSFEIGTELQFFNGRFGLDFTYYNVTTEDQILAVPIPESTGFSFQRLNVGETSNKGFEITLNLTPIKTEAFTYNSLITFTRNRFVVEALSPGTDRLVINSGFNSLQIVAEPGESFGLYANTFQRVEADSSLALADQRVLVSSETGLRSAGDNERIGDVFPDFIAGWTNNMTFKGVNLRFTFDYRQGGLLFSNTVADLRSSGLAAETAIGRDGSFIDRGAFIEEADGTVRPNDIPVTAQAFWQNYSDGGITEYSIFDASFIKLREIALNYTIPSSVLSKVPFQTITLGVEARNLAILYSEIPHIDPETNLFGSASDGAGIEFNSPPTTRTFGVNLRLGF</sequence>
<dbReference type="EMBL" id="CAKLPZ010000001">
    <property type="protein sequence ID" value="CAH0999877.1"/>
    <property type="molecule type" value="Genomic_DNA"/>
</dbReference>
<keyword evidence="2 8" id="KW-0813">Transport</keyword>